<evidence type="ECO:0000256" key="3">
    <source>
        <dbReference type="ARBA" id="ARBA00012918"/>
    </source>
</evidence>
<accession>A0A9W6GN39</accession>
<evidence type="ECO:0000256" key="5">
    <source>
        <dbReference type="ARBA" id="ARBA00049534"/>
    </source>
</evidence>
<feature type="binding site" evidence="6">
    <location>
        <position position="165"/>
    </location>
    <ligand>
        <name>substrate</name>
    </ligand>
</feature>
<reference evidence="7" key="1">
    <citation type="submission" date="2022-12" db="EMBL/GenBank/DDBJ databases">
        <title>Reference genome sequencing for broad-spectrum identification of bacterial and archaeal isolates by mass spectrometry.</title>
        <authorList>
            <person name="Sekiguchi Y."/>
            <person name="Tourlousse D.M."/>
        </authorList>
    </citation>
    <scope>NUCLEOTIDE SEQUENCE</scope>
    <source>
        <strain evidence="7">10succ1</strain>
    </source>
</reference>
<organism evidence="7 8">
    <name type="scientific">Propionigenium maris DSM 9537</name>
    <dbReference type="NCBI Taxonomy" id="1123000"/>
    <lineage>
        <taxon>Bacteria</taxon>
        <taxon>Fusobacteriati</taxon>
        <taxon>Fusobacteriota</taxon>
        <taxon>Fusobacteriia</taxon>
        <taxon>Fusobacteriales</taxon>
        <taxon>Fusobacteriaceae</taxon>
        <taxon>Propionigenium</taxon>
    </lineage>
</organism>
<evidence type="ECO:0000313" key="7">
    <source>
        <dbReference type="EMBL" id="GLI56955.1"/>
    </source>
</evidence>
<dbReference type="GO" id="GO:0004359">
    <property type="term" value="F:glutaminase activity"/>
    <property type="evidence" value="ECO:0007669"/>
    <property type="project" value="UniProtKB-UniRule"/>
</dbReference>
<comment type="caution">
    <text evidence="7">The sequence shown here is derived from an EMBL/GenBank/DDBJ whole genome shotgun (WGS) entry which is preliminary data.</text>
</comment>
<comment type="catalytic activity">
    <reaction evidence="5 6">
        <text>L-glutamine + H2O = L-glutamate + NH4(+)</text>
        <dbReference type="Rhea" id="RHEA:15889"/>
        <dbReference type="ChEBI" id="CHEBI:15377"/>
        <dbReference type="ChEBI" id="CHEBI:28938"/>
        <dbReference type="ChEBI" id="CHEBI:29985"/>
        <dbReference type="ChEBI" id="CHEBI:58359"/>
        <dbReference type="EC" id="3.5.1.2"/>
    </reaction>
</comment>
<gene>
    <name evidence="6 7" type="primary">glsA</name>
    <name evidence="7" type="ORF">PM10SUCC1_24690</name>
</gene>
<evidence type="ECO:0000256" key="6">
    <source>
        <dbReference type="HAMAP-Rule" id="MF_00313"/>
    </source>
</evidence>
<dbReference type="RefSeq" id="WP_281836364.1">
    <property type="nucleotide sequence ID" value="NZ_BSDY01000011.1"/>
</dbReference>
<dbReference type="Pfam" id="PF04960">
    <property type="entry name" value="Glutaminase"/>
    <property type="match status" value="1"/>
</dbReference>
<feature type="binding site" evidence="6">
    <location>
        <position position="258"/>
    </location>
    <ligand>
        <name>substrate</name>
    </ligand>
</feature>
<dbReference type="HAMAP" id="MF_00313">
    <property type="entry name" value="Glutaminase"/>
    <property type="match status" value="1"/>
</dbReference>
<dbReference type="EMBL" id="BSDY01000011">
    <property type="protein sequence ID" value="GLI56955.1"/>
    <property type="molecule type" value="Genomic_DNA"/>
</dbReference>
<proteinExistence type="inferred from homology"/>
<evidence type="ECO:0000256" key="2">
    <source>
        <dbReference type="ARBA" id="ARBA00011881"/>
    </source>
</evidence>
<dbReference type="InterPro" id="IPR012338">
    <property type="entry name" value="Beta-lactam/transpept-like"/>
</dbReference>
<dbReference type="Proteomes" id="UP001144471">
    <property type="component" value="Unassembled WGS sequence"/>
</dbReference>
<dbReference type="PANTHER" id="PTHR12544">
    <property type="entry name" value="GLUTAMINASE"/>
    <property type="match status" value="1"/>
</dbReference>
<dbReference type="PANTHER" id="PTHR12544:SF29">
    <property type="entry name" value="GLUTAMINASE"/>
    <property type="match status" value="1"/>
</dbReference>
<evidence type="ECO:0000313" key="8">
    <source>
        <dbReference type="Proteomes" id="UP001144471"/>
    </source>
</evidence>
<feature type="binding site" evidence="6">
    <location>
        <position position="113"/>
    </location>
    <ligand>
        <name>substrate</name>
    </ligand>
</feature>
<dbReference type="AlphaFoldDB" id="A0A9W6GN39"/>
<dbReference type="Gene3D" id="3.40.710.10">
    <property type="entry name" value="DD-peptidase/beta-lactamase superfamily"/>
    <property type="match status" value="1"/>
</dbReference>
<keyword evidence="4 6" id="KW-0378">Hydrolase</keyword>
<protein>
    <recommendedName>
        <fullName evidence="3 6">Glutaminase</fullName>
        <ecNumber evidence="3 6">3.5.1.2</ecNumber>
    </recommendedName>
</protein>
<keyword evidence="6" id="KW-0007">Acetylation</keyword>
<dbReference type="NCBIfam" id="TIGR03814">
    <property type="entry name" value="Gln_ase"/>
    <property type="match status" value="1"/>
</dbReference>
<dbReference type="SUPFAM" id="SSF56601">
    <property type="entry name" value="beta-lactamase/transpeptidase-like"/>
    <property type="match status" value="1"/>
</dbReference>
<dbReference type="GO" id="GO:0006537">
    <property type="term" value="P:glutamate biosynthetic process"/>
    <property type="evidence" value="ECO:0007669"/>
    <property type="project" value="TreeGrafter"/>
</dbReference>
<feature type="binding site" evidence="6">
    <location>
        <position position="61"/>
    </location>
    <ligand>
        <name>substrate</name>
    </ligand>
</feature>
<sequence length="304" mass="33184">MEQFLNKLLEKNRAKCQFGSVADYIPGLDKADRNHLGLCIMKTDGTVQRVGDYDVKFTIQSVSKPLTLMLAILDNGVDHVFSKVGMEPTGDAFNSIKKLETHDTHKPFNPMINAGAIATTALIKGRDAQDKFRRVLEFFRKICENDTLEIDEDIYRGEKETGNKNRAMGYFMKGEGYIDGDVEDALDVYFKQCSILVTAEDLARVALFLARGGVLSNGERVVSEYVAKIAKTLMVTCGMYDGSGEFALMVGVPSKSGVGGGICSVVPGRMGIGIYGPSLDKKGNSIGGYSLLKDLSKELSLSIF</sequence>
<dbReference type="InterPro" id="IPR015868">
    <property type="entry name" value="Glutaminase"/>
</dbReference>
<evidence type="ECO:0000256" key="1">
    <source>
        <dbReference type="ARBA" id="ARBA00011076"/>
    </source>
</evidence>
<keyword evidence="8" id="KW-1185">Reference proteome</keyword>
<comment type="subunit">
    <text evidence="2 6">Homotetramer.</text>
</comment>
<evidence type="ECO:0000256" key="4">
    <source>
        <dbReference type="ARBA" id="ARBA00022801"/>
    </source>
</evidence>
<dbReference type="GO" id="GO:0006543">
    <property type="term" value="P:L-glutamine catabolic process"/>
    <property type="evidence" value="ECO:0007669"/>
    <property type="project" value="TreeGrafter"/>
</dbReference>
<dbReference type="EC" id="3.5.1.2" evidence="3 6"/>
<name>A0A9W6GN39_9FUSO</name>
<feature type="binding site" evidence="6">
    <location>
        <position position="240"/>
    </location>
    <ligand>
        <name>substrate</name>
    </ligand>
</feature>
<feature type="binding site" evidence="6">
    <location>
        <position position="158"/>
    </location>
    <ligand>
        <name>substrate</name>
    </ligand>
</feature>
<comment type="similarity">
    <text evidence="1 6">Belongs to the glutaminase family.</text>
</comment>
<dbReference type="FunFam" id="3.40.710.10:FF:000005">
    <property type="entry name" value="Glutaminase"/>
    <property type="match status" value="1"/>
</dbReference>
<feature type="binding site" evidence="6">
    <location>
        <position position="189"/>
    </location>
    <ligand>
        <name>substrate</name>
    </ligand>
</feature>